<dbReference type="SUPFAM" id="SSF51445">
    <property type="entry name" value="(Trans)glycosidases"/>
    <property type="match status" value="1"/>
</dbReference>
<dbReference type="AlphaFoldDB" id="A0A679IG43"/>
<gene>
    <name evidence="1" type="ORF">EsVE80_p1-00530</name>
</gene>
<dbReference type="EMBL" id="AP022823">
    <property type="protein sequence ID" value="BCA87123.1"/>
    <property type="molecule type" value="Genomic_DNA"/>
</dbReference>
<accession>A0A679IG43</accession>
<organism evidence="1 2">
    <name type="scientific">Enterococcus saigonensis</name>
    <dbReference type="NCBI Taxonomy" id="1805431"/>
    <lineage>
        <taxon>Bacteria</taxon>
        <taxon>Bacillati</taxon>
        <taxon>Bacillota</taxon>
        <taxon>Bacilli</taxon>
        <taxon>Lactobacillales</taxon>
        <taxon>Enterococcaceae</taxon>
        <taxon>Enterococcus</taxon>
    </lineage>
</organism>
<evidence type="ECO:0000313" key="1">
    <source>
        <dbReference type="EMBL" id="BCA87123.1"/>
    </source>
</evidence>
<sequence>MKQAIYEGVEIWGYMVWSPIDIVSSSTGEMKKRYGLIYVNRNDNQSGNFERYKKKSFYWYKGVIASNGNDL</sequence>
<geneLocation type="plasmid" evidence="1 2">
    <name>pVE80-1</name>
</geneLocation>
<proteinExistence type="predicted"/>
<dbReference type="Pfam" id="PF00232">
    <property type="entry name" value="Glyco_hydro_1"/>
    <property type="match status" value="1"/>
</dbReference>
<dbReference type="GO" id="GO:0005975">
    <property type="term" value="P:carbohydrate metabolic process"/>
    <property type="evidence" value="ECO:0007669"/>
    <property type="project" value="InterPro"/>
</dbReference>
<dbReference type="Proteomes" id="UP000502998">
    <property type="component" value="Plasmid pVE80-1"/>
</dbReference>
<protein>
    <recommendedName>
        <fullName evidence="3">6-phospho-beta-glucosidase</fullName>
    </recommendedName>
</protein>
<dbReference type="InterPro" id="IPR001360">
    <property type="entry name" value="Glyco_hydro_1"/>
</dbReference>
<evidence type="ECO:0000313" key="2">
    <source>
        <dbReference type="Proteomes" id="UP000502998"/>
    </source>
</evidence>
<dbReference type="Gene3D" id="3.20.20.80">
    <property type="entry name" value="Glycosidases"/>
    <property type="match status" value="1"/>
</dbReference>
<dbReference type="KEGG" id="esg:EsVE80_p1-00530"/>
<keyword evidence="2" id="KW-1185">Reference proteome</keyword>
<dbReference type="GO" id="GO:0004553">
    <property type="term" value="F:hydrolase activity, hydrolyzing O-glycosyl compounds"/>
    <property type="evidence" value="ECO:0007669"/>
    <property type="project" value="InterPro"/>
</dbReference>
<reference evidence="1 2" key="1">
    <citation type="submission" date="2020-02" db="EMBL/GenBank/DDBJ databases">
        <title>Characterization of vanA genotype vancomycin-resistant Enterococcus saigonensis VE80.</title>
        <authorList>
            <person name="Harada T."/>
            <person name="Motooka D."/>
            <person name="Nakamura S."/>
            <person name="Yamamoto Y."/>
            <person name="Kawahara R."/>
            <person name="Kawatsu K."/>
        </authorList>
    </citation>
    <scope>NUCLEOTIDE SEQUENCE [LARGE SCALE GENOMIC DNA]</scope>
    <source>
        <strain evidence="1 2">VE80</strain>
        <plasmid evidence="1 2">pVE80-1</plasmid>
    </source>
</reference>
<evidence type="ECO:0008006" key="3">
    <source>
        <dbReference type="Google" id="ProtNLM"/>
    </source>
</evidence>
<keyword evidence="1" id="KW-0614">Plasmid</keyword>
<name>A0A679IG43_9ENTE</name>
<dbReference type="InterPro" id="IPR017853">
    <property type="entry name" value="GH"/>
</dbReference>